<dbReference type="Pfam" id="PF01344">
    <property type="entry name" value="Kelch_1"/>
    <property type="match status" value="1"/>
</dbReference>
<evidence type="ECO:0000259" key="8">
    <source>
        <dbReference type="PROSITE" id="PS50097"/>
    </source>
</evidence>
<comment type="function">
    <text evidence="7">Probable substrate-specific adapter of an E3 ubiquitin-protein ligase complex which mediates the ubiquitination and subsequent proteasomal degradation of target proteins. May have a role in synapse differentiation and growth.</text>
</comment>
<dbReference type="Pfam" id="PF00651">
    <property type="entry name" value="BTB"/>
    <property type="match status" value="1"/>
</dbReference>
<keyword evidence="3" id="KW-0880">Kelch repeat</keyword>
<dbReference type="Gene3D" id="2.120.10.80">
    <property type="entry name" value="Kelch-type beta propeller"/>
    <property type="match status" value="2"/>
</dbReference>
<dbReference type="Proteomes" id="UP000198287">
    <property type="component" value="Unassembled WGS sequence"/>
</dbReference>
<dbReference type="SUPFAM" id="SSF54695">
    <property type="entry name" value="POZ domain"/>
    <property type="match status" value="1"/>
</dbReference>
<dbReference type="UniPathway" id="UPA00143"/>
<evidence type="ECO:0000256" key="1">
    <source>
        <dbReference type="ARBA" id="ARBA00004906"/>
    </source>
</evidence>
<dbReference type="InterPro" id="IPR015915">
    <property type="entry name" value="Kelch-typ_b-propeller"/>
</dbReference>
<accession>A0A226EVB6</accession>
<reference evidence="9 10" key="1">
    <citation type="submission" date="2015-12" db="EMBL/GenBank/DDBJ databases">
        <title>The genome of Folsomia candida.</title>
        <authorList>
            <person name="Faddeeva A."/>
            <person name="Derks M.F."/>
            <person name="Anvar Y."/>
            <person name="Smit S."/>
            <person name="Van Straalen N."/>
            <person name="Roelofs D."/>
        </authorList>
    </citation>
    <scope>NUCLEOTIDE SEQUENCE [LARGE SCALE GENOMIC DNA]</scope>
    <source>
        <strain evidence="9 10">VU population</strain>
        <tissue evidence="9">Whole body</tissue>
    </source>
</reference>
<dbReference type="PANTHER" id="PTHR24412">
    <property type="entry name" value="KELCH PROTEIN"/>
    <property type="match status" value="1"/>
</dbReference>
<dbReference type="OrthoDB" id="45365at2759"/>
<protein>
    <recommendedName>
        <fullName evidence="2">Kelch-like protein diablo</fullName>
    </recommendedName>
</protein>
<dbReference type="SUPFAM" id="SSF50965">
    <property type="entry name" value="Galactose oxidase, central domain"/>
    <property type="match status" value="1"/>
</dbReference>
<dbReference type="InterPro" id="IPR011043">
    <property type="entry name" value="Gal_Oxase/kelch_b-propeller"/>
</dbReference>
<dbReference type="InterPro" id="IPR006652">
    <property type="entry name" value="Kelch_1"/>
</dbReference>
<dbReference type="PANTHER" id="PTHR24412:SF489">
    <property type="entry name" value="RING FINGER DOMAIN AND KELCH REPEAT-CONTAINING PROTEIN DDB_G0271372"/>
    <property type="match status" value="1"/>
</dbReference>
<evidence type="ECO:0000256" key="6">
    <source>
        <dbReference type="ARBA" id="ARBA00023203"/>
    </source>
</evidence>
<dbReference type="PROSITE" id="PS50097">
    <property type="entry name" value="BTB"/>
    <property type="match status" value="1"/>
</dbReference>
<gene>
    <name evidence="9" type="ORF">Fcan01_02223</name>
</gene>
<evidence type="ECO:0000256" key="2">
    <source>
        <dbReference type="ARBA" id="ARBA00013699"/>
    </source>
</evidence>
<evidence type="ECO:0000313" key="10">
    <source>
        <dbReference type="Proteomes" id="UP000198287"/>
    </source>
</evidence>
<dbReference type="SMART" id="SM00612">
    <property type="entry name" value="Kelch"/>
    <property type="match status" value="6"/>
</dbReference>
<dbReference type="Gene3D" id="1.25.40.420">
    <property type="match status" value="1"/>
</dbReference>
<evidence type="ECO:0000313" key="9">
    <source>
        <dbReference type="EMBL" id="OXA61512.1"/>
    </source>
</evidence>
<dbReference type="AlphaFoldDB" id="A0A226EVB6"/>
<comment type="caution">
    <text evidence="9">The sequence shown here is derived from an EMBL/GenBank/DDBJ whole genome shotgun (WGS) entry which is preliminary data.</text>
</comment>
<keyword evidence="5" id="KW-0833">Ubl conjugation pathway</keyword>
<dbReference type="PIRSF" id="PIRSF037037">
    <property type="entry name" value="Kelch-like_protein_gigaxonin"/>
    <property type="match status" value="1"/>
</dbReference>
<dbReference type="GO" id="GO:0003779">
    <property type="term" value="F:actin binding"/>
    <property type="evidence" value="ECO:0007669"/>
    <property type="project" value="UniProtKB-KW"/>
</dbReference>
<dbReference type="InterPro" id="IPR011333">
    <property type="entry name" value="SKP1/BTB/POZ_sf"/>
</dbReference>
<evidence type="ECO:0000256" key="3">
    <source>
        <dbReference type="ARBA" id="ARBA00022441"/>
    </source>
</evidence>
<keyword evidence="10" id="KW-1185">Reference proteome</keyword>
<dbReference type="SMART" id="SM00225">
    <property type="entry name" value="BTB"/>
    <property type="match status" value="1"/>
</dbReference>
<dbReference type="InterPro" id="IPR017096">
    <property type="entry name" value="BTB-kelch_protein"/>
</dbReference>
<comment type="pathway">
    <text evidence="1">Protein modification; protein ubiquitination.</text>
</comment>
<dbReference type="Gene3D" id="3.30.710.10">
    <property type="entry name" value="Potassium Channel Kv1.1, Chain A"/>
    <property type="match status" value="1"/>
</dbReference>
<evidence type="ECO:0000256" key="7">
    <source>
        <dbReference type="ARBA" id="ARBA00043912"/>
    </source>
</evidence>
<keyword evidence="4" id="KW-0677">Repeat</keyword>
<dbReference type="InterPro" id="IPR011705">
    <property type="entry name" value="BACK"/>
</dbReference>
<dbReference type="SMART" id="SM00875">
    <property type="entry name" value="BACK"/>
    <property type="match status" value="1"/>
</dbReference>
<sequence>MSTNNRWSRAQKMGDCKTCLCRISPQKNRPEISDGSDEETPNINGELCDSQMSYSLLRTLKSMRDDESLCDVTICVGETPTLEKYAAHKIVLAAASPYFRKMFSCGFREAKNGHVKFHDMQPQVLAAVLNFIYTGKIQMDETIVDGLLDAADLLQLPSLRNLCLWWLTNNLSASTCLGIYVMALLRSHLDLAETAKLYAVDHFRDVMQGEEFLHISVEYLIGFLDVPFLACDNDGQLLNGLLEWANHDLAERKTFMRELIGKLNLEEIAPQVLIEVIHNPAIAGNLDLEKEIRDSLTNVLSRKFDDTSELDETLPRHHVARYYNQQNVILAVGGESQGQSLSNVECFMMGIWKCSIPFENGTGKDFSDVAVIPTMKQCRFYGAVASQNYKMYVVGGQDCGFPLNIVERYDILQNRWETLSPLPVSLHGCAAAFVNSRLFVIGGRSSKQNENLVWVYDEKEDCWQESIPMKQRRAHLAVAGFNGELFAMGGMGGKHETDDDFLNTVEKLDLLTNTWTTLAPMHEDRAFHNSAVVDCFVYSIGGCDGKIWLRTAERYDTMCGQWSKISNMSIPRSSFGVATSNGRIYCVGGFDGVHFLKTVEKYNPRTDRWHVSCSMQIERHGLHVARISLPLKTSNSPNEYS</sequence>
<dbReference type="InterPro" id="IPR000210">
    <property type="entry name" value="BTB/POZ_dom"/>
</dbReference>
<proteinExistence type="predicted"/>
<dbReference type="GO" id="GO:0016567">
    <property type="term" value="P:protein ubiquitination"/>
    <property type="evidence" value="ECO:0007669"/>
    <property type="project" value="UniProtKB-UniPathway"/>
</dbReference>
<organism evidence="9 10">
    <name type="scientific">Folsomia candida</name>
    <name type="common">Springtail</name>
    <dbReference type="NCBI Taxonomy" id="158441"/>
    <lineage>
        <taxon>Eukaryota</taxon>
        <taxon>Metazoa</taxon>
        <taxon>Ecdysozoa</taxon>
        <taxon>Arthropoda</taxon>
        <taxon>Hexapoda</taxon>
        <taxon>Collembola</taxon>
        <taxon>Entomobryomorpha</taxon>
        <taxon>Isotomoidea</taxon>
        <taxon>Isotomidae</taxon>
        <taxon>Proisotominae</taxon>
        <taxon>Folsomia</taxon>
    </lineage>
</organism>
<evidence type="ECO:0000256" key="4">
    <source>
        <dbReference type="ARBA" id="ARBA00022737"/>
    </source>
</evidence>
<evidence type="ECO:0000256" key="5">
    <source>
        <dbReference type="ARBA" id="ARBA00022786"/>
    </source>
</evidence>
<dbReference type="Pfam" id="PF24681">
    <property type="entry name" value="Kelch_KLHDC2_KLHL20_DRC7"/>
    <property type="match status" value="1"/>
</dbReference>
<dbReference type="CDD" id="cd18186">
    <property type="entry name" value="BTB_POZ_ZBTB_KLHL-like"/>
    <property type="match status" value="1"/>
</dbReference>
<dbReference type="STRING" id="158441.A0A226EVB6"/>
<dbReference type="EMBL" id="LNIX01000001">
    <property type="protein sequence ID" value="OXA61512.1"/>
    <property type="molecule type" value="Genomic_DNA"/>
</dbReference>
<dbReference type="OMA" id="WHRDGCH"/>
<dbReference type="Pfam" id="PF07707">
    <property type="entry name" value="BACK"/>
    <property type="match status" value="1"/>
</dbReference>
<keyword evidence="6" id="KW-0009">Actin-binding</keyword>
<name>A0A226EVB6_FOLCA</name>
<feature type="domain" description="BTB" evidence="8">
    <location>
        <begin position="70"/>
        <end position="141"/>
    </location>
</feature>